<dbReference type="RefSeq" id="WP_079686897.1">
    <property type="nucleotide sequence ID" value="NZ_FUZU01000001.1"/>
</dbReference>
<dbReference type="InterPro" id="IPR009351">
    <property type="entry name" value="AlkZ-like"/>
</dbReference>
<dbReference type="Proteomes" id="UP000190961">
    <property type="component" value="Unassembled WGS sequence"/>
</dbReference>
<organism evidence="1 2">
    <name type="scientific">Ohtaekwangia koreensis</name>
    <dbReference type="NCBI Taxonomy" id="688867"/>
    <lineage>
        <taxon>Bacteria</taxon>
        <taxon>Pseudomonadati</taxon>
        <taxon>Bacteroidota</taxon>
        <taxon>Cytophagia</taxon>
        <taxon>Cytophagales</taxon>
        <taxon>Fulvivirgaceae</taxon>
        <taxon>Ohtaekwangia</taxon>
    </lineage>
</organism>
<name>A0A1T5KPX5_9BACT</name>
<dbReference type="STRING" id="688867.SAMN05660236_2443"/>
<evidence type="ECO:0000313" key="2">
    <source>
        <dbReference type="Proteomes" id="UP000190961"/>
    </source>
</evidence>
<accession>A0A1T5KPX5</accession>
<dbReference type="AlphaFoldDB" id="A0A1T5KPX5"/>
<evidence type="ECO:0008006" key="3">
    <source>
        <dbReference type="Google" id="ProtNLM"/>
    </source>
</evidence>
<gene>
    <name evidence="1" type="ORF">SAMN05660236_2443</name>
</gene>
<dbReference type="Pfam" id="PF06224">
    <property type="entry name" value="AlkZ-like"/>
    <property type="match status" value="1"/>
</dbReference>
<dbReference type="PANTHER" id="PTHR30528">
    <property type="entry name" value="CYTOPLASMIC PROTEIN"/>
    <property type="match status" value="1"/>
</dbReference>
<evidence type="ECO:0000313" key="1">
    <source>
        <dbReference type="EMBL" id="SKC65691.1"/>
    </source>
</evidence>
<proteinExistence type="predicted"/>
<dbReference type="EMBL" id="FUZU01000001">
    <property type="protein sequence ID" value="SKC65691.1"/>
    <property type="molecule type" value="Genomic_DNA"/>
</dbReference>
<reference evidence="1 2" key="1">
    <citation type="submission" date="2017-02" db="EMBL/GenBank/DDBJ databases">
        <authorList>
            <person name="Peterson S.W."/>
        </authorList>
    </citation>
    <scope>NUCLEOTIDE SEQUENCE [LARGE SCALE GENOMIC DNA]</scope>
    <source>
        <strain evidence="1 2">DSM 25262</strain>
    </source>
</reference>
<sequence>MNKFIFSKAQARKIMLHAAGLSKRGQFGKGKEGVYKFIDHLGFVQIDTNYVVERAHHHTIVSRVPDYKPEWLDELQAEGRIFEFWTFAAGYIPLHDFRFSLPIKESFSARRKALTQAEINMMKKVLDRIGREGPLMARDFENDRVTKSSGWWDWRPSKLALERLHLDGRLMTVRRKDFQKVYDLPENIVSEEIDTRMPTAEEFARHVILRSLKALGIASIKEIVYSARYVKNSIKTEIQKLVDIGEVCVVEVTGVKTSPLYMLPAYKNKKIALSGDAFILSPFDILNVYRHRLRDFFDFDYQVECFVPKAKRKYGYFSLPVLIGDTFVARMDSKADRKQRTLIIHNLHTESLKLTKPMSDKICEAIEIFAKFNHCDRIIIEKSNDKALLASVRKALT</sequence>
<dbReference type="OrthoDB" id="9787207at2"/>
<protein>
    <recommendedName>
        <fullName evidence="3">Winged helix-turn-helix domain-containing protein</fullName>
    </recommendedName>
</protein>
<keyword evidence="2" id="KW-1185">Reference proteome</keyword>
<dbReference type="PANTHER" id="PTHR30528:SF0">
    <property type="entry name" value="CYTOPLASMIC PROTEIN"/>
    <property type="match status" value="1"/>
</dbReference>